<dbReference type="EMBL" id="QXTE01000016">
    <property type="protein sequence ID" value="TFK13464.1"/>
    <property type="molecule type" value="Genomic_DNA"/>
</dbReference>
<proteinExistence type="predicted"/>
<name>A0A4D9F775_9SAUR</name>
<reference evidence="1 2" key="1">
    <citation type="submission" date="2019-04" db="EMBL/GenBank/DDBJ databases">
        <title>Draft genome of the big-headed turtle Platysternon megacephalum.</title>
        <authorList>
            <person name="Gong S."/>
        </authorList>
    </citation>
    <scope>NUCLEOTIDE SEQUENCE [LARGE SCALE GENOMIC DNA]</scope>
    <source>
        <strain evidence="1">DO16091913</strain>
        <tissue evidence="1">Muscle</tissue>
    </source>
</reference>
<dbReference type="AlphaFoldDB" id="A0A4D9F775"/>
<evidence type="ECO:0000313" key="2">
    <source>
        <dbReference type="Proteomes" id="UP000297703"/>
    </source>
</evidence>
<keyword evidence="2" id="KW-1185">Reference proteome</keyword>
<reference evidence="1 2" key="2">
    <citation type="submission" date="2019-04" db="EMBL/GenBank/DDBJ databases">
        <title>The genome sequence of big-headed turtle.</title>
        <authorList>
            <person name="Gong S."/>
        </authorList>
    </citation>
    <scope>NUCLEOTIDE SEQUENCE [LARGE SCALE GENOMIC DNA]</scope>
    <source>
        <strain evidence="1">DO16091913</strain>
        <tissue evidence="1">Muscle</tissue>
    </source>
</reference>
<sequence>MLRNLEFYFLTSRISRFWTLPAQGCHAIRTLSLRGCEQKNFLKAKLWIALYMYSRRNRQESTLHSSPITTAMFWLKGAQRRYYVVLLPMLMAPEVDVEKPWSCLLHTSILLAAFAGHTF</sequence>
<comment type="caution">
    <text evidence="1">The sequence shown here is derived from an EMBL/GenBank/DDBJ whole genome shotgun (WGS) entry which is preliminary data.</text>
</comment>
<gene>
    <name evidence="1" type="ORF">DR999_PMT03428</name>
</gene>
<evidence type="ECO:0000313" key="1">
    <source>
        <dbReference type="EMBL" id="TFK13464.1"/>
    </source>
</evidence>
<protein>
    <submittedName>
        <fullName evidence="1">BTB/POZ domain-containing adapter for CUL3-mediated RhoA degradation protein 2</fullName>
    </submittedName>
</protein>
<organism evidence="1 2">
    <name type="scientific">Platysternon megacephalum</name>
    <name type="common">big-headed turtle</name>
    <dbReference type="NCBI Taxonomy" id="55544"/>
    <lineage>
        <taxon>Eukaryota</taxon>
        <taxon>Metazoa</taxon>
        <taxon>Chordata</taxon>
        <taxon>Craniata</taxon>
        <taxon>Vertebrata</taxon>
        <taxon>Euteleostomi</taxon>
        <taxon>Archelosauria</taxon>
        <taxon>Testudinata</taxon>
        <taxon>Testudines</taxon>
        <taxon>Cryptodira</taxon>
        <taxon>Durocryptodira</taxon>
        <taxon>Testudinoidea</taxon>
        <taxon>Platysternidae</taxon>
        <taxon>Platysternon</taxon>
    </lineage>
</organism>
<dbReference type="Proteomes" id="UP000297703">
    <property type="component" value="Unassembled WGS sequence"/>
</dbReference>
<accession>A0A4D9F775</accession>